<protein>
    <submittedName>
        <fullName evidence="7">AI-2E family transporter</fullName>
    </submittedName>
</protein>
<feature type="transmembrane region" description="Helical" evidence="6">
    <location>
        <begin position="75"/>
        <end position="100"/>
    </location>
</feature>
<sequence length="368" mass="39630">MNATPGGDPLAPHGASRMQQAAKLALALVLVGLGMWALHRYLPALIWAAILAIAFWPLYQRALRRWPPKGNNGPHNVLLPAAFTAAIGLVFILPAGMVAYQTGKEVRGVYDTIDKARTEGIPPPEWLGHLPVGASQATQWWQANLSNPDQASDLLKRARDSRLVANSRELGAEAVHRLVLFGFTLLTLFFLFKEGDKLNGQLRRASARAFGPSGERIGRQMIASVHGTVDGLVLVGLGEGFLMGIVYLFTGVPHPTLFGLFTAIAAMVPFGAPVVFGIAALVLLTQAKVFGAIVIVAFGFIVTFVADHFIRPSLIGKTTRLPFLWVLLGILGGVETWGLLGLFLGPAVMAALVLLWREWSEGRNPEVA</sequence>
<evidence type="ECO:0000256" key="5">
    <source>
        <dbReference type="ARBA" id="ARBA00023136"/>
    </source>
</evidence>
<dbReference type="PANTHER" id="PTHR21716">
    <property type="entry name" value="TRANSMEMBRANE PROTEIN"/>
    <property type="match status" value="1"/>
</dbReference>
<accession>A0A2S6NNT6</accession>
<feature type="transmembrane region" description="Helical" evidence="6">
    <location>
        <begin position="229"/>
        <end position="250"/>
    </location>
</feature>
<dbReference type="Proteomes" id="UP000239724">
    <property type="component" value="Unassembled WGS sequence"/>
</dbReference>
<feature type="transmembrane region" description="Helical" evidence="6">
    <location>
        <begin position="256"/>
        <end position="282"/>
    </location>
</feature>
<dbReference type="InterPro" id="IPR002549">
    <property type="entry name" value="AI-2E-like"/>
</dbReference>
<evidence type="ECO:0000256" key="6">
    <source>
        <dbReference type="SAM" id="Phobius"/>
    </source>
</evidence>
<dbReference type="GO" id="GO:0016020">
    <property type="term" value="C:membrane"/>
    <property type="evidence" value="ECO:0007669"/>
    <property type="project" value="UniProtKB-SubCell"/>
</dbReference>
<dbReference type="OrthoDB" id="106838at2"/>
<evidence type="ECO:0000313" key="7">
    <source>
        <dbReference type="EMBL" id="PPQ39505.1"/>
    </source>
</evidence>
<gene>
    <name evidence="7" type="ORF">CCS01_01355</name>
</gene>
<feature type="transmembrane region" description="Helical" evidence="6">
    <location>
        <begin position="44"/>
        <end position="63"/>
    </location>
</feature>
<feature type="transmembrane region" description="Helical" evidence="6">
    <location>
        <begin position="322"/>
        <end position="355"/>
    </location>
</feature>
<dbReference type="RefSeq" id="WP_104517044.1">
    <property type="nucleotide sequence ID" value="NZ_NHRY01000033.1"/>
</dbReference>
<organism evidence="7 8">
    <name type="scientific">Rhodopila globiformis</name>
    <name type="common">Rhodopseudomonas globiformis</name>
    <dbReference type="NCBI Taxonomy" id="1071"/>
    <lineage>
        <taxon>Bacteria</taxon>
        <taxon>Pseudomonadati</taxon>
        <taxon>Pseudomonadota</taxon>
        <taxon>Alphaproteobacteria</taxon>
        <taxon>Acetobacterales</taxon>
        <taxon>Acetobacteraceae</taxon>
        <taxon>Rhodopila</taxon>
    </lineage>
</organism>
<feature type="transmembrane region" description="Helical" evidence="6">
    <location>
        <begin position="174"/>
        <end position="192"/>
    </location>
</feature>
<evidence type="ECO:0000256" key="1">
    <source>
        <dbReference type="ARBA" id="ARBA00004141"/>
    </source>
</evidence>
<name>A0A2S6NNT6_RHOGL</name>
<keyword evidence="8" id="KW-1185">Reference proteome</keyword>
<keyword evidence="5 6" id="KW-0472">Membrane</keyword>
<dbReference type="EMBL" id="NHRY01000033">
    <property type="protein sequence ID" value="PPQ39505.1"/>
    <property type="molecule type" value="Genomic_DNA"/>
</dbReference>
<comment type="similarity">
    <text evidence="2">Belongs to the autoinducer-2 exporter (AI-2E) (TC 2.A.86) family.</text>
</comment>
<keyword evidence="4 6" id="KW-1133">Transmembrane helix</keyword>
<dbReference type="PANTHER" id="PTHR21716:SF61">
    <property type="entry name" value="BLR8064 PROTEIN"/>
    <property type="match status" value="1"/>
</dbReference>
<dbReference type="Pfam" id="PF01594">
    <property type="entry name" value="AI-2E_transport"/>
    <property type="match status" value="1"/>
</dbReference>
<dbReference type="AlphaFoldDB" id="A0A2S6NNT6"/>
<proteinExistence type="inferred from homology"/>
<feature type="transmembrane region" description="Helical" evidence="6">
    <location>
        <begin position="289"/>
        <end position="310"/>
    </location>
</feature>
<evidence type="ECO:0000256" key="4">
    <source>
        <dbReference type="ARBA" id="ARBA00022989"/>
    </source>
</evidence>
<evidence type="ECO:0000313" key="8">
    <source>
        <dbReference type="Proteomes" id="UP000239724"/>
    </source>
</evidence>
<evidence type="ECO:0000256" key="3">
    <source>
        <dbReference type="ARBA" id="ARBA00022692"/>
    </source>
</evidence>
<keyword evidence="3 6" id="KW-0812">Transmembrane</keyword>
<comment type="caution">
    <text evidence="7">The sequence shown here is derived from an EMBL/GenBank/DDBJ whole genome shotgun (WGS) entry which is preliminary data.</text>
</comment>
<evidence type="ECO:0000256" key="2">
    <source>
        <dbReference type="ARBA" id="ARBA00009773"/>
    </source>
</evidence>
<comment type="subcellular location">
    <subcellularLocation>
        <location evidence="1">Membrane</location>
        <topology evidence="1">Multi-pass membrane protein</topology>
    </subcellularLocation>
</comment>
<reference evidence="7 8" key="1">
    <citation type="journal article" date="2018" name="Arch. Microbiol.">
        <title>New insights into the metabolic potential of the phototrophic purple bacterium Rhodopila globiformis DSM 161(T) from its draft genome sequence and evidence for a vanadium-dependent nitrogenase.</title>
        <authorList>
            <person name="Imhoff J.F."/>
            <person name="Rahn T."/>
            <person name="Kunzel S."/>
            <person name="Neulinger S.C."/>
        </authorList>
    </citation>
    <scope>NUCLEOTIDE SEQUENCE [LARGE SCALE GENOMIC DNA]</scope>
    <source>
        <strain evidence="7 8">DSM 161</strain>
    </source>
</reference>